<proteinExistence type="predicted"/>
<dbReference type="SUPFAM" id="SSF52540">
    <property type="entry name" value="P-loop containing nucleoside triphosphate hydrolases"/>
    <property type="match status" value="1"/>
</dbReference>
<comment type="subcellular location">
    <subcellularLocation>
        <location evidence="1">Mitochondrion inner membrane</location>
    </subcellularLocation>
    <subcellularLocation>
        <location evidence="2">Mitochondrion matrix</location>
        <location evidence="2">Mitochondrion nucleoid</location>
    </subcellularLocation>
</comment>
<evidence type="ECO:0000259" key="12">
    <source>
        <dbReference type="SMART" id="SM00382"/>
    </source>
</evidence>
<evidence type="ECO:0000256" key="10">
    <source>
        <dbReference type="SAM" id="Coils"/>
    </source>
</evidence>
<dbReference type="GO" id="GO:0008270">
    <property type="term" value="F:zinc ion binding"/>
    <property type="evidence" value="ECO:0007669"/>
    <property type="project" value="TreeGrafter"/>
</dbReference>
<dbReference type="Proteomes" id="UP001162131">
    <property type="component" value="Unassembled WGS sequence"/>
</dbReference>
<keyword evidence="8" id="KW-0472">Membrane</keyword>
<evidence type="ECO:0000256" key="8">
    <source>
        <dbReference type="ARBA" id="ARBA00023136"/>
    </source>
</evidence>
<keyword evidence="5" id="KW-0067">ATP-binding</keyword>
<keyword evidence="3" id="KW-0547">Nucleotide-binding</keyword>
<keyword evidence="7" id="KW-0496">Mitochondrion</keyword>
<keyword evidence="4" id="KW-0999">Mitochondrion inner membrane</keyword>
<dbReference type="AlphaFoldDB" id="A0AAU9J6N4"/>
<name>A0AAU9J6N4_9CILI</name>
<dbReference type="GO" id="GO:0007005">
    <property type="term" value="P:mitochondrion organization"/>
    <property type="evidence" value="ECO:0007669"/>
    <property type="project" value="TreeGrafter"/>
</dbReference>
<dbReference type="InterPro" id="IPR003959">
    <property type="entry name" value="ATPase_AAA_core"/>
</dbReference>
<evidence type="ECO:0000256" key="9">
    <source>
        <dbReference type="ARBA" id="ARBA00023271"/>
    </source>
</evidence>
<evidence type="ECO:0000313" key="14">
    <source>
        <dbReference type="Proteomes" id="UP001162131"/>
    </source>
</evidence>
<sequence>MVSRDTKGAYGFDSSGLERAAKAAKELDKSSNAKQAFEITIKQEETKKAEAEASMKQLEVQRAQIEQQEKRKTLEKELEISKQKSQFDDQLARQRYQDQLDQHARQQEMNRRKDEESVAKQEALRRETLEYEHQLKRQGDQDRIREKQLAKIEFMKETRDLRFEEIKIKEDERRNTLKEVWSQNLEAVGGGLKTYLGDFKNLLYLSGALTIAFFGFQFAKAAGKITSTFIEARLGKPSLVRQTSRKTTVKEVITTPVNKLYKQWIVKGRFLPTSTVQREKDILEGIFINENLERGLKTLAHSIVNRKKHYAPFRNLLLYGPPGTGKTLFAKSLADHSGMDYAIFTGGDIGPLGKEGVTELHKLFDWASTSKRGVLLFMDEADAFLRRRDTTHISEEMRNALNALLYRTGSASHNFMLVLASNTPEQLDRAILDRVDEIVHFEKPGQKQRLQMLYHYLLQYCSPPKTMRKKLHQYVMHPRTLIYKKTDIGMLGVDDTFIEEMAKKTEGFSGREIYKLVIAWHDAAFNQENAILTPELMTKVLEGSIEQHKQRLEWEKLE</sequence>
<dbReference type="InterPro" id="IPR003593">
    <property type="entry name" value="AAA+_ATPase"/>
</dbReference>
<dbReference type="InterPro" id="IPR021911">
    <property type="entry name" value="ATAD3_N"/>
</dbReference>
<reference evidence="13" key="1">
    <citation type="submission" date="2021-09" db="EMBL/GenBank/DDBJ databases">
        <authorList>
            <consortium name="AG Swart"/>
            <person name="Singh M."/>
            <person name="Singh A."/>
            <person name="Seah K."/>
            <person name="Emmerich C."/>
        </authorList>
    </citation>
    <scope>NUCLEOTIDE SEQUENCE</scope>
    <source>
        <strain evidence="13">ATCC30299</strain>
    </source>
</reference>
<dbReference type="GO" id="GO:0005524">
    <property type="term" value="F:ATP binding"/>
    <property type="evidence" value="ECO:0007669"/>
    <property type="project" value="UniProtKB-KW"/>
</dbReference>
<evidence type="ECO:0000256" key="5">
    <source>
        <dbReference type="ARBA" id="ARBA00022840"/>
    </source>
</evidence>
<dbReference type="Pfam" id="PF12037">
    <property type="entry name" value="ATAD3_N"/>
    <property type="match status" value="1"/>
</dbReference>
<dbReference type="GO" id="GO:0016887">
    <property type="term" value="F:ATP hydrolysis activity"/>
    <property type="evidence" value="ECO:0007669"/>
    <property type="project" value="InterPro"/>
</dbReference>
<feature type="region of interest" description="Disordered" evidence="11">
    <location>
        <begin position="99"/>
        <end position="121"/>
    </location>
</feature>
<protein>
    <recommendedName>
        <fullName evidence="12">AAA+ ATPase domain-containing protein</fullName>
    </recommendedName>
</protein>
<organism evidence="13 14">
    <name type="scientific">Blepharisma stoltei</name>
    <dbReference type="NCBI Taxonomy" id="1481888"/>
    <lineage>
        <taxon>Eukaryota</taxon>
        <taxon>Sar</taxon>
        <taxon>Alveolata</taxon>
        <taxon>Ciliophora</taxon>
        <taxon>Postciliodesmatophora</taxon>
        <taxon>Heterotrichea</taxon>
        <taxon>Heterotrichida</taxon>
        <taxon>Blepharismidae</taxon>
        <taxon>Blepharisma</taxon>
    </lineage>
</organism>
<gene>
    <name evidence="13" type="ORF">BSTOLATCC_MIC28644</name>
</gene>
<feature type="coiled-coil region" evidence="10">
    <location>
        <begin position="34"/>
        <end position="84"/>
    </location>
</feature>
<keyword evidence="6 10" id="KW-0175">Coiled coil</keyword>
<feature type="domain" description="AAA+ ATPase" evidence="12">
    <location>
        <begin position="312"/>
        <end position="445"/>
    </location>
</feature>
<evidence type="ECO:0000256" key="1">
    <source>
        <dbReference type="ARBA" id="ARBA00004273"/>
    </source>
</evidence>
<comment type="caution">
    <text evidence="13">The sequence shown here is derived from an EMBL/GenBank/DDBJ whole genome shotgun (WGS) entry which is preliminary data.</text>
</comment>
<evidence type="ECO:0000256" key="11">
    <source>
        <dbReference type="SAM" id="MobiDB-lite"/>
    </source>
</evidence>
<accession>A0AAU9J6N4</accession>
<dbReference type="Gene3D" id="3.40.50.300">
    <property type="entry name" value="P-loop containing nucleotide triphosphate hydrolases"/>
    <property type="match status" value="1"/>
</dbReference>
<evidence type="ECO:0000256" key="6">
    <source>
        <dbReference type="ARBA" id="ARBA00023054"/>
    </source>
</evidence>
<evidence type="ECO:0000256" key="2">
    <source>
        <dbReference type="ARBA" id="ARBA00004436"/>
    </source>
</evidence>
<dbReference type="InterPro" id="IPR027417">
    <property type="entry name" value="P-loop_NTPase"/>
</dbReference>
<evidence type="ECO:0000313" key="13">
    <source>
        <dbReference type="EMBL" id="CAG9321361.1"/>
    </source>
</evidence>
<dbReference type="SMART" id="SM00382">
    <property type="entry name" value="AAA"/>
    <property type="match status" value="1"/>
</dbReference>
<dbReference type="GO" id="GO:0042645">
    <property type="term" value="C:mitochondrial nucleoid"/>
    <property type="evidence" value="ECO:0007669"/>
    <property type="project" value="UniProtKB-SubCell"/>
</dbReference>
<keyword evidence="14" id="KW-1185">Reference proteome</keyword>
<evidence type="ECO:0000256" key="3">
    <source>
        <dbReference type="ARBA" id="ARBA00022741"/>
    </source>
</evidence>
<evidence type="ECO:0000256" key="4">
    <source>
        <dbReference type="ARBA" id="ARBA00022792"/>
    </source>
</evidence>
<dbReference type="PANTHER" id="PTHR23075:SF0">
    <property type="entry name" value="ATPASE FAMILY AAA DOMAIN-CONTAINING PROTEIN 3"/>
    <property type="match status" value="1"/>
</dbReference>
<keyword evidence="9" id="KW-1135">Mitochondrion nucleoid</keyword>
<dbReference type="PANTHER" id="PTHR23075">
    <property type="entry name" value="PUTATIVE ATP-ASE"/>
    <property type="match status" value="1"/>
</dbReference>
<evidence type="ECO:0000256" key="7">
    <source>
        <dbReference type="ARBA" id="ARBA00023128"/>
    </source>
</evidence>
<dbReference type="EMBL" id="CAJZBQ010000028">
    <property type="protein sequence ID" value="CAG9321361.1"/>
    <property type="molecule type" value="Genomic_DNA"/>
</dbReference>
<dbReference type="Pfam" id="PF00004">
    <property type="entry name" value="AAA"/>
    <property type="match status" value="1"/>
</dbReference>
<dbReference type="GO" id="GO:0005743">
    <property type="term" value="C:mitochondrial inner membrane"/>
    <property type="evidence" value="ECO:0007669"/>
    <property type="project" value="UniProtKB-SubCell"/>
</dbReference>